<proteinExistence type="predicted"/>
<dbReference type="EMBL" id="JAVRHR010000001">
    <property type="protein sequence ID" value="MDT0605677.1"/>
    <property type="molecule type" value="Genomic_DNA"/>
</dbReference>
<name>A0ABU3A672_9FLAO</name>
<evidence type="ECO:0000313" key="3">
    <source>
        <dbReference type="Proteomes" id="UP001255246"/>
    </source>
</evidence>
<dbReference type="Proteomes" id="UP001255246">
    <property type="component" value="Unassembled WGS sequence"/>
</dbReference>
<feature type="domain" description="Putative auto-transporter adhesin head GIN" evidence="1">
    <location>
        <begin position="40"/>
        <end position="176"/>
    </location>
</feature>
<evidence type="ECO:0000259" key="1">
    <source>
        <dbReference type="Pfam" id="PF10988"/>
    </source>
</evidence>
<reference evidence="2 3" key="1">
    <citation type="submission" date="2023-09" db="EMBL/GenBank/DDBJ databases">
        <authorList>
            <person name="Rey-Velasco X."/>
        </authorList>
    </citation>
    <scope>NUCLEOTIDE SEQUENCE [LARGE SCALE GENOMIC DNA]</scope>
    <source>
        <strain evidence="2 3">F388</strain>
    </source>
</reference>
<sequence>MKKITVILFIALLPQVSWSQRKPKIKGNRQVTEVRDELPPFNAIELNDNLEIKLKKSFGEGYEIIADDNLVDILKFKVVDSTLVISSFYDVTTKKKLNITVNYKELKAITQRDGKITSEDVINADELFVDVFGPSKLNLKASAFVAYLNLEDNSTTDFNLDVDSLSITMKHRSDANIYAVSGAKNIELLNNASLDISGTTDSLQLRAFNNTRFKGEKLQIVGAKIRLEESTIARVFATRELELQSRDDSKTYLYGEPKISILEFLDTSQLIKKED</sequence>
<evidence type="ECO:0000313" key="2">
    <source>
        <dbReference type="EMBL" id="MDT0605677.1"/>
    </source>
</evidence>
<keyword evidence="3" id="KW-1185">Reference proteome</keyword>
<dbReference type="Gene3D" id="2.160.20.120">
    <property type="match status" value="1"/>
</dbReference>
<comment type="caution">
    <text evidence="2">The sequence shown here is derived from an EMBL/GenBank/DDBJ whole genome shotgun (WGS) entry which is preliminary data.</text>
</comment>
<organism evidence="2 3">
    <name type="scientific">Croceitalea rosinachiae</name>
    <dbReference type="NCBI Taxonomy" id="3075596"/>
    <lineage>
        <taxon>Bacteria</taxon>
        <taxon>Pseudomonadati</taxon>
        <taxon>Bacteroidota</taxon>
        <taxon>Flavobacteriia</taxon>
        <taxon>Flavobacteriales</taxon>
        <taxon>Flavobacteriaceae</taxon>
        <taxon>Croceitalea</taxon>
    </lineage>
</organism>
<dbReference type="RefSeq" id="WP_311349244.1">
    <property type="nucleotide sequence ID" value="NZ_JAVRHR010000001.1"/>
</dbReference>
<accession>A0ABU3A672</accession>
<dbReference type="InterPro" id="IPR021255">
    <property type="entry name" value="DUF2807"/>
</dbReference>
<protein>
    <submittedName>
        <fullName evidence="2">DUF2807 domain-containing protein</fullName>
    </submittedName>
</protein>
<dbReference type="Pfam" id="PF10988">
    <property type="entry name" value="DUF2807"/>
    <property type="match status" value="1"/>
</dbReference>
<gene>
    <name evidence="2" type="ORF">RM706_01470</name>
</gene>